<accession>A0A1V4SEX8</accession>
<evidence type="ECO:0000256" key="2">
    <source>
        <dbReference type="SAM" id="Coils"/>
    </source>
</evidence>
<comment type="similarity">
    <text evidence="1">Belongs to the plasmid mobilization pre family.</text>
</comment>
<keyword evidence="5" id="KW-1185">Reference proteome</keyword>
<evidence type="ECO:0000313" key="4">
    <source>
        <dbReference type="EMBL" id="OPX42066.1"/>
    </source>
</evidence>
<reference evidence="4 5" key="1">
    <citation type="submission" date="2017-03" db="EMBL/GenBank/DDBJ databases">
        <title>Genome sequence of Clostridium hungatei DSM 14427.</title>
        <authorList>
            <person name="Poehlein A."/>
            <person name="Daniel R."/>
        </authorList>
    </citation>
    <scope>NUCLEOTIDE SEQUENCE [LARGE SCALE GENOMIC DNA]</scope>
    <source>
        <strain evidence="4 5">DSM 14427</strain>
    </source>
</reference>
<dbReference type="GO" id="GO:0006310">
    <property type="term" value="P:DNA recombination"/>
    <property type="evidence" value="ECO:0007669"/>
    <property type="project" value="InterPro"/>
</dbReference>
<dbReference type="Pfam" id="PF01076">
    <property type="entry name" value="Mob_Pre"/>
    <property type="match status" value="1"/>
</dbReference>
<protein>
    <submittedName>
        <fullName evidence="4">Chromosome partition protein Smc</fullName>
    </submittedName>
</protein>
<dbReference type="CDD" id="cd17242">
    <property type="entry name" value="MobM_relaxase"/>
    <property type="match status" value="1"/>
</dbReference>
<sequence length="446" mass="51424">MARNDGVDRISVRNVNLSNAKIGNTQRHNEREKESYTNPDIVPERCDFNIHFKSPTNNYEKMFTQMEADKVISTRGLTDEANLYGELIFDVNSAYFHNHGGYEFAKQFYADAYKAAVEIVGGEQYILSAVMHADERNRAMSEALKQEVFHYHMHVVYIPVVEKEVLWSKRCKDPSLVGTVKESVMQVSSSKKWLSQPALDDDGSPILQKNGKPVLRKSYSVLQDDVFNFMRAAGYNDLERGERGSSEEHLTVTQFKVEQEKHRLEELDAAKTEVQAEIVHLQEEKADAQNEAKEAKDRLNDLAPKVEKMEMLAAKYSDDPEKLLPEAGALESARTYREKKVKPLLAGIVKVLRSVYNAYLDLVSKFDRLQSSYEREIRMNNTLSDRLEDVFSENKELRNVAENYERVCRAYGPERVAETVEAVKKQERVEKEQKRISRQMHDRVLR</sequence>
<dbReference type="OrthoDB" id="1642198at2"/>
<comment type="caution">
    <text evidence="4">The sequence shown here is derived from an EMBL/GenBank/DDBJ whole genome shotgun (WGS) entry which is preliminary data.</text>
</comment>
<evidence type="ECO:0000256" key="3">
    <source>
        <dbReference type="SAM" id="MobiDB-lite"/>
    </source>
</evidence>
<keyword evidence="2" id="KW-0175">Coiled coil</keyword>
<evidence type="ECO:0000313" key="5">
    <source>
        <dbReference type="Proteomes" id="UP000191554"/>
    </source>
</evidence>
<dbReference type="Proteomes" id="UP000191554">
    <property type="component" value="Unassembled WGS sequence"/>
</dbReference>
<dbReference type="RefSeq" id="WP_080066521.1">
    <property type="nucleotide sequence ID" value="NZ_MZGX01000035.1"/>
</dbReference>
<feature type="coiled-coil region" evidence="2">
    <location>
        <begin position="380"/>
        <end position="407"/>
    </location>
</feature>
<evidence type="ECO:0000256" key="1">
    <source>
        <dbReference type="ARBA" id="ARBA00010657"/>
    </source>
</evidence>
<dbReference type="AlphaFoldDB" id="A0A1V4SEX8"/>
<dbReference type="GO" id="GO:0003677">
    <property type="term" value="F:DNA binding"/>
    <property type="evidence" value="ECO:0007669"/>
    <property type="project" value="InterPro"/>
</dbReference>
<dbReference type="EMBL" id="MZGX01000035">
    <property type="protein sequence ID" value="OPX42066.1"/>
    <property type="molecule type" value="Genomic_DNA"/>
</dbReference>
<organism evidence="4 5">
    <name type="scientific">Ruminiclostridium hungatei</name>
    <name type="common">Clostridium hungatei</name>
    <dbReference type="NCBI Taxonomy" id="48256"/>
    <lineage>
        <taxon>Bacteria</taxon>
        <taxon>Bacillati</taxon>
        <taxon>Bacillota</taxon>
        <taxon>Clostridia</taxon>
        <taxon>Eubacteriales</taxon>
        <taxon>Oscillospiraceae</taxon>
        <taxon>Ruminiclostridium</taxon>
    </lineage>
</organism>
<dbReference type="Gene3D" id="3.30.930.30">
    <property type="match status" value="1"/>
</dbReference>
<dbReference type="STRING" id="48256.CLHUN_40650"/>
<proteinExistence type="inferred from homology"/>
<gene>
    <name evidence="4" type="primary">smc_4</name>
    <name evidence="4" type="ORF">CLHUN_40650</name>
</gene>
<feature type="coiled-coil region" evidence="2">
    <location>
        <begin position="257"/>
        <end position="298"/>
    </location>
</feature>
<feature type="region of interest" description="Disordered" evidence="3">
    <location>
        <begin position="18"/>
        <end position="40"/>
    </location>
</feature>
<name>A0A1V4SEX8_RUMHU</name>
<dbReference type="InterPro" id="IPR001668">
    <property type="entry name" value="Mob_Pre"/>
</dbReference>